<proteinExistence type="predicted"/>
<protein>
    <submittedName>
        <fullName evidence="2">Uncharacterized protein</fullName>
    </submittedName>
</protein>
<name>A0AAQ3URQ7_PASNO</name>
<keyword evidence="3" id="KW-1185">Reference proteome</keyword>
<dbReference type="EMBL" id="CP144753">
    <property type="protein sequence ID" value="WVZ95240.1"/>
    <property type="molecule type" value="Genomic_DNA"/>
</dbReference>
<dbReference type="Proteomes" id="UP001341281">
    <property type="component" value="Chromosome 09"/>
</dbReference>
<evidence type="ECO:0000313" key="3">
    <source>
        <dbReference type="Proteomes" id="UP001341281"/>
    </source>
</evidence>
<sequence>MDPGRQAAAAPSVSIERRAAVASVGGRRGRTPAPPQAPSGNTTPNARPPRLRISPGAGDGADGLGTPATTTNLRYQHDFAAVGDFDRHPSLANRR</sequence>
<feature type="region of interest" description="Disordered" evidence="1">
    <location>
        <begin position="1"/>
        <end position="72"/>
    </location>
</feature>
<organism evidence="2 3">
    <name type="scientific">Paspalum notatum var. saurae</name>
    <dbReference type="NCBI Taxonomy" id="547442"/>
    <lineage>
        <taxon>Eukaryota</taxon>
        <taxon>Viridiplantae</taxon>
        <taxon>Streptophyta</taxon>
        <taxon>Embryophyta</taxon>
        <taxon>Tracheophyta</taxon>
        <taxon>Spermatophyta</taxon>
        <taxon>Magnoliopsida</taxon>
        <taxon>Liliopsida</taxon>
        <taxon>Poales</taxon>
        <taxon>Poaceae</taxon>
        <taxon>PACMAD clade</taxon>
        <taxon>Panicoideae</taxon>
        <taxon>Andropogonodae</taxon>
        <taxon>Paspaleae</taxon>
        <taxon>Paspalinae</taxon>
        <taxon>Paspalum</taxon>
    </lineage>
</organism>
<gene>
    <name evidence="2" type="ORF">U9M48_041031</name>
</gene>
<reference evidence="2 3" key="1">
    <citation type="submission" date="2024-02" db="EMBL/GenBank/DDBJ databases">
        <title>High-quality chromosome-scale genome assembly of Pensacola bahiagrass (Paspalum notatum Flugge var. saurae).</title>
        <authorList>
            <person name="Vega J.M."/>
            <person name="Podio M."/>
            <person name="Orjuela J."/>
            <person name="Siena L.A."/>
            <person name="Pessino S.C."/>
            <person name="Combes M.C."/>
            <person name="Mariac C."/>
            <person name="Albertini E."/>
            <person name="Pupilli F."/>
            <person name="Ortiz J.P.A."/>
            <person name="Leblanc O."/>
        </authorList>
    </citation>
    <scope>NUCLEOTIDE SEQUENCE [LARGE SCALE GENOMIC DNA]</scope>
    <source>
        <strain evidence="2">R1</strain>
        <tissue evidence="2">Leaf</tissue>
    </source>
</reference>
<evidence type="ECO:0000256" key="1">
    <source>
        <dbReference type="SAM" id="MobiDB-lite"/>
    </source>
</evidence>
<dbReference type="AlphaFoldDB" id="A0AAQ3URQ7"/>
<accession>A0AAQ3URQ7</accession>
<evidence type="ECO:0000313" key="2">
    <source>
        <dbReference type="EMBL" id="WVZ95240.1"/>
    </source>
</evidence>